<dbReference type="InterPro" id="IPR013024">
    <property type="entry name" value="GGCT-like"/>
</dbReference>
<keyword evidence="1" id="KW-0456">Lyase</keyword>
<dbReference type="PATRIC" id="fig|765912.4.peg.3457"/>
<dbReference type="SUPFAM" id="SSF110857">
    <property type="entry name" value="Gamma-glutamyl cyclotransferase-like"/>
    <property type="match status" value="1"/>
</dbReference>
<dbReference type="InterPro" id="IPR036568">
    <property type="entry name" value="GGCT-like_sf"/>
</dbReference>
<feature type="binding site" evidence="3">
    <location>
        <position position="120"/>
    </location>
    <ligand>
        <name>substrate</name>
    </ligand>
</feature>
<sequence length="163" mass="18320">MLCFAYGSNMSLARLRVRAPSAEFVAIGRLIAHRLAFHKVGWKDGSAKCDAQFTGSPDDEVLGVVYEIARVDKPRLDKAEGLGRGYDQKQVDIATERERLNVQIYFATAIDPFLKPYHWYKQHVLIGARENGLPSDYVARIAAVESIEDPAPRRRARELGIYA</sequence>
<gene>
    <name evidence="4" type="ORF">Thimo_3526</name>
</gene>
<dbReference type="HOGENOM" id="CLU_048475_6_0_6"/>
<proteinExistence type="predicted"/>
<keyword evidence="5" id="KW-1185">Reference proteome</keyword>
<evidence type="ECO:0000313" key="5">
    <source>
        <dbReference type="Proteomes" id="UP000010816"/>
    </source>
</evidence>
<evidence type="ECO:0000256" key="1">
    <source>
        <dbReference type="ARBA" id="ARBA00023239"/>
    </source>
</evidence>
<reference evidence="4 5" key="1">
    <citation type="submission" date="2011-09" db="EMBL/GenBank/DDBJ databases">
        <title>Complete sequence of chromosome of Thioflavicoccus mobilis 8321.</title>
        <authorList>
            <consortium name="US DOE Joint Genome Institute"/>
            <person name="Lucas S."/>
            <person name="Han J."/>
            <person name="Lapidus A."/>
            <person name="Cheng J.-F."/>
            <person name="Goodwin L."/>
            <person name="Pitluck S."/>
            <person name="Peters L."/>
            <person name="Ovchinnikova G."/>
            <person name="Lu M."/>
            <person name="Detter J.C."/>
            <person name="Han C."/>
            <person name="Tapia R."/>
            <person name="Land M."/>
            <person name="Hauser L."/>
            <person name="Kyrpides N."/>
            <person name="Ivanova N."/>
            <person name="Pagani I."/>
            <person name="Vogl K."/>
            <person name="Liu Z."/>
            <person name="Imhoff J."/>
            <person name="Thiel V."/>
            <person name="Frigaard N.-U."/>
            <person name="Bryant D."/>
            <person name="Woyke T."/>
        </authorList>
    </citation>
    <scope>NUCLEOTIDE SEQUENCE [LARGE SCALE GENOMIC DNA]</scope>
    <source>
        <strain evidence="4 5">8321</strain>
    </source>
</reference>
<feature type="active site" description="Proton acceptor" evidence="2">
    <location>
        <position position="80"/>
    </location>
</feature>
<dbReference type="PANTHER" id="PTHR12935:SF0">
    <property type="entry name" value="GAMMA-GLUTAMYLCYCLOTRANSFERASE"/>
    <property type="match status" value="1"/>
</dbReference>
<dbReference type="Pfam" id="PF13772">
    <property type="entry name" value="AIG2_2"/>
    <property type="match status" value="1"/>
</dbReference>
<dbReference type="eggNOG" id="COG2105">
    <property type="taxonomic scope" value="Bacteria"/>
</dbReference>
<name>L0GZK9_9GAMM</name>
<dbReference type="KEGG" id="tmb:Thimo_3526"/>
<evidence type="ECO:0000256" key="3">
    <source>
        <dbReference type="PIRSR" id="PIRSR617939-2"/>
    </source>
</evidence>
<dbReference type="STRING" id="765912.Thimo_3526"/>
<dbReference type="Proteomes" id="UP000010816">
    <property type="component" value="Chromosome"/>
</dbReference>
<evidence type="ECO:0000313" key="4">
    <source>
        <dbReference type="EMBL" id="AGA92188.1"/>
    </source>
</evidence>
<protein>
    <submittedName>
        <fullName evidence="4">AIG2-like family protein</fullName>
    </submittedName>
</protein>
<evidence type="ECO:0000256" key="2">
    <source>
        <dbReference type="PIRSR" id="PIRSR617939-1"/>
    </source>
</evidence>
<dbReference type="EMBL" id="CP003051">
    <property type="protein sequence ID" value="AGA92188.1"/>
    <property type="molecule type" value="Genomic_DNA"/>
</dbReference>
<organism evidence="4 5">
    <name type="scientific">Thioflavicoccus mobilis 8321</name>
    <dbReference type="NCBI Taxonomy" id="765912"/>
    <lineage>
        <taxon>Bacteria</taxon>
        <taxon>Pseudomonadati</taxon>
        <taxon>Pseudomonadota</taxon>
        <taxon>Gammaproteobacteria</taxon>
        <taxon>Chromatiales</taxon>
        <taxon>Chromatiaceae</taxon>
        <taxon>Thioflavicoccus</taxon>
    </lineage>
</organism>
<dbReference type="OrthoDB" id="5401862at2"/>
<accession>L0GZK9</accession>
<dbReference type="CDD" id="cd06661">
    <property type="entry name" value="GGCT_like"/>
    <property type="match status" value="1"/>
</dbReference>
<dbReference type="RefSeq" id="WP_015282315.1">
    <property type="nucleotide sequence ID" value="NC_019940.1"/>
</dbReference>
<dbReference type="Gene3D" id="3.10.490.10">
    <property type="entry name" value="Gamma-glutamyl cyclotransferase-like"/>
    <property type="match status" value="1"/>
</dbReference>
<dbReference type="InterPro" id="IPR017939">
    <property type="entry name" value="G-Glutamylcylcotransferase"/>
</dbReference>
<dbReference type="GO" id="GO:0003839">
    <property type="term" value="F:gamma-glutamylcyclotransferase activity"/>
    <property type="evidence" value="ECO:0007669"/>
    <property type="project" value="InterPro"/>
</dbReference>
<dbReference type="PANTHER" id="PTHR12935">
    <property type="entry name" value="GAMMA-GLUTAMYLCYCLOTRANSFERASE"/>
    <property type="match status" value="1"/>
</dbReference>
<dbReference type="AlphaFoldDB" id="L0GZK9"/>